<reference evidence="10 11" key="1">
    <citation type="submission" date="2023-09" db="EMBL/GenBank/DDBJ databases">
        <title>Xinfangfangia sedmenti sp. nov., isolated the sedment.</title>
        <authorList>
            <person name="Xu L."/>
        </authorList>
    </citation>
    <scope>NUCLEOTIDE SEQUENCE [LARGE SCALE GENOMIC DNA]</scope>
    <source>
        <strain evidence="10 11">LG-4</strain>
    </source>
</reference>
<dbReference type="Proteomes" id="UP001247754">
    <property type="component" value="Unassembled WGS sequence"/>
</dbReference>
<accession>A0ABU1F7U2</accession>
<name>A0ABU1F7U2_9RHOB</name>
<dbReference type="Pfam" id="PF02687">
    <property type="entry name" value="FtsX"/>
    <property type="match status" value="1"/>
</dbReference>
<evidence type="ECO:0000313" key="10">
    <source>
        <dbReference type="EMBL" id="MDR5652940.1"/>
    </source>
</evidence>
<dbReference type="PANTHER" id="PTHR30572">
    <property type="entry name" value="MEMBRANE COMPONENT OF TRANSPORTER-RELATED"/>
    <property type="match status" value="1"/>
</dbReference>
<feature type="transmembrane region" description="Helical" evidence="7">
    <location>
        <begin position="365"/>
        <end position="384"/>
    </location>
</feature>
<proteinExistence type="inferred from homology"/>
<dbReference type="InterPro" id="IPR003838">
    <property type="entry name" value="ABC3_permease_C"/>
</dbReference>
<evidence type="ECO:0000256" key="7">
    <source>
        <dbReference type="SAM" id="Phobius"/>
    </source>
</evidence>
<evidence type="ECO:0000259" key="9">
    <source>
        <dbReference type="Pfam" id="PF12704"/>
    </source>
</evidence>
<feature type="transmembrane region" description="Helical" evidence="7">
    <location>
        <begin position="331"/>
        <end position="359"/>
    </location>
</feature>
<keyword evidence="3 7" id="KW-0812">Transmembrane</keyword>
<evidence type="ECO:0000259" key="8">
    <source>
        <dbReference type="Pfam" id="PF02687"/>
    </source>
</evidence>
<evidence type="ECO:0000313" key="11">
    <source>
        <dbReference type="Proteomes" id="UP001247754"/>
    </source>
</evidence>
<sequence length="402" mass="41459">MLRETIRLAAQTIARNALRSFLTVLGVVIGVAAVIAMVTIGEGSSRQVTASVASLGTNVLMVRSGGRFMGPGGERMRAPAFTLRDVAAVAELSSVGAVAPIRTSPQVAVYGNANAATSVTGSTNAFLTVGNWTIASGRAFTEAEEDSGAAVCIIGQTVRSKLFGRSNPVDTVIRIGKVSCTVAGLLEARGAGAMGQDQDDLVVMPIRAVQRRLAGSPDVSSMQVALAQGVGTERGQRDIETLMRERRRVAPGSEDNFTVMDMAQIASMLSSVNNVLTGLLSSVAAVSLLVGGIGIMNIMLVSVTERTREIGIRLAVGATARQVLTQFLVEAVVLSVIGGVIGVATGLGIAAIASGIMAIPFAPSAGIVALAFVFSGLVGVLFGYMPARRAARLDPIDALRHQ</sequence>
<keyword evidence="11" id="KW-1185">Reference proteome</keyword>
<keyword evidence="4 7" id="KW-1133">Transmembrane helix</keyword>
<feature type="transmembrane region" description="Helical" evidence="7">
    <location>
        <begin position="279"/>
        <end position="303"/>
    </location>
</feature>
<evidence type="ECO:0000256" key="4">
    <source>
        <dbReference type="ARBA" id="ARBA00022989"/>
    </source>
</evidence>
<dbReference type="InterPro" id="IPR050250">
    <property type="entry name" value="Macrolide_Exporter_MacB"/>
</dbReference>
<comment type="caution">
    <text evidence="10">The sequence shown here is derived from an EMBL/GenBank/DDBJ whole genome shotgun (WGS) entry which is preliminary data.</text>
</comment>
<feature type="domain" description="ABC3 transporter permease C-terminal" evidence="8">
    <location>
        <begin position="282"/>
        <end position="395"/>
    </location>
</feature>
<evidence type="ECO:0000256" key="3">
    <source>
        <dbReference type="ARBA" id="ARBA00022692"/>
    </source>
</evidence>
<feature type="domain" description="MacB-like periplasmic core" evidence="9">
    <location>
        <begin position="20"/>
        <end position="241"/>
    </location>
</feature>
<evidence type="ECO:0000256" key="6">
    <source>
        <dbReference type="ARBA" id="ARBA00038076"/>
    </source>
</evidence>
<dbReference type="RefSeq" id="WP_310457185.1">
    <property type="nucleotide sequence ID" value="NZ_JAVKPH010000009.1"/>
</dbReference>
<dbReference type="InterPro" id="IPR025857">
    <property type="entry name" value="MacB_PCD"/>
</dbReference>
<dbReference type="Pfam" id="PF12704">
    <property type="entry name" value="MacB_PCD"/>
    <property type="match status" value="1"/>
</dbReference>
<organism evidence="10 11">
    <name type="scientific">Ruixingdingia sedimenti</name>
    <dbReference type="NCBI Taxonomy" id="3073604"/>
    <lineage>
        <taxon>Bacteria</taxon>
        <taxon>Pseudomonadati</taxon>
        <taxon>Pseudomonadota</taxon>
        <taxon>Alphaproteobacteria</taxon>
        <taxon>Rhodobacterales</taxon>
        <taxon>Paracoccaceae</taxon>
        <taxon>Ruixingdingia</taxon>
    </lineage>
</organism>
<evidence type="ECO:0000256" key="1">
    <source>
        <dbReference type="ARBA" id="ARBA00004651"/>
    </source>
</evidence>
<dbReference type="EMBL" id="JAVKPH010000009">
    <property type="protein sequence ID" value="MDR5652940.1"/>
    <property type="molecule type" value="Genomic_DNA"/>
</dbReference>
<comment type="subcellular location">
    <subcellularLocation>
        <location evidence="1">Cell membrane</location>
        <topology evidence="1">Multi-pass membrane protein</topology>
    </subcellularLocation>
</comment>
<comment type="similarity">
    <text evidence="6">Belongs to the ABC-4 integral membrane protein family.</text>
</comment>
<evidence type="ECO:0000256" key="5">
    <source>
        <dbReference type="ARBA" id="ARBA00023136"/>
    </source>
</evidence>
<keyword evidence="5 7" id="KW-0472">Membrane</keyword>
<evidence type="ECO:0000256" key="2">
    <source>
        <dbReference type="ARBA" id="ARBA00022475"/>
    </source>
</evidence>
<gene>
    <name evidence="10" type="ORF">RGD00_10005</name>
</gene>
<keyword evidence="2" id="KW-1003">Cell membrane</keyword>
<protein>
    <submittedName>
        <fullName evidence="10">ABC transporter permease</fullName>
    </submittedName>
</protein>
<feature type="transmembrane region" description="Helical" evidence="7">
    <location>
        <begin position="21"/>
        <end position="41"/>
    </location>
</feature>
<dbReference type="PANTHER" id="PTHR30572:SF4">
    <property type="entry name" value="ABC TRANSPORTER PERMEASE YTRF"/>
    <property type="match status" value="1"/>
</dbReference>